<protein>
    <submittedName>
        <fullName evidence="2">Uncharacterized protein</fullName>
    </submittedName>
</protein>
<dbReference type="EMBL" id="CP033924">
    <property type="protein sequence ID" value="AZA84269.1"/>
    <property type="molecule type" value="Genomic_DNA"/>
</dbReference>
<evidence type="ECO:0000313" key="4">
    <source>
        <dbReference type="Proteomes" id="UP000279972"/>
    </source>
</evidence>
<sequence>MYFFMKIMYLGVTKLKRNPKSIESRKKIKKCYYEKPKKTFKKRIENRSGRYPNVFARIFLVLIRQKMYRNRITVWTY</sequence>
<dbReference type="KEGG" id="clac:EG342_21310"/>
<evidence type="ECO:0000313" key="3">
    <source>
        <dbReference type="Proteomes" id="UP000236262"/>
    </source>
</evidence>
<dbReference type="Proteomes" id="UP000236262">
    <property type="component" value="Unassembled WGS sequence"/>
</dbReference>
<reference evidence="1 4" key="2">
    <citation type="submission" date="2018-11" db="EMBL/GenBank/DDBJ databases">
        <title>Proposal to divide the Flavobacteriaceae and reorganize its genera based on Amino Acid Identity values calculated from whole genome sequences.</title>
        <authorList>
            <person name="Nicholson A.C."/>
            <person name="Gulvik C.A."/>
            <person name="Whitney A.M."/>
            <person name="Humrighouse B.W."/>
            <person name="Bell M."/>
            <person name="Holmes B."/>
            <person name="Steigerwalt A.G."/>
            <person name="Villarma A."/>
            <person name="Sheth M."/>
            <person name="Batra D."/>
            <person name="Pryor J."/>
            <person name="Bernardet J.-F."/>
            <person name="Hugo C."/>
            <person name="Kampfer P."/>
            <person name="Newman J."/>
            <person name="McQuiston J.R."/>
        </authorList>
    </citation>
    <scope>NUCLEOTIDE SEQUENCE [LARGE SCALE GENOMIC DNA]</scope>
    <source>
        <strain evidence="1 4">KC_1864</strain>
    </source>
</reference>
<evidence type="ECO:0000313" key="1">
    <source>
        <dbReference type="EMBL" id="AZA84269.1"/>
    </source>
</evidence>
<dbReference type="Proteomes" id="UP000279972">
    <property type="component" value="Chromosome"/>
</dbReference>
<keyword evidence="4" id="KW-1185">Reference proteome</keyword>
<name>A0A3G6RNR7_CHRLC</name>
<accession>A0A3G6RNR7</accession>
<reference evidence="2 3" key="1">
    <citation type="submission" date="2018-01" db="EMBL/GenBank/DDBJ databases">
        <title>Draft genome sequences of Chryseobacterium lactis NCTC11390, Chryseobacterium oncorhynchi 701B-08, and Chryseobacterium viscerum 687B-08.</title>
        <authorList>
            <person name="Jeong J.-J."/>
            <person name="Lee Y.J."/>
            <person name="Park B."/>
            <person name="Choi I.-G."/>
            <person name="Kim K.D."/>
        </authorList>
    </citation>
    <scope>NUCLEOTIDE SEQUENCE [LARGE SCALE GENOMIC DNA]</scope>
    <source>
        <strain evidence="2 3">NCTC11390</strain>
    </source>
</reference>
<dbReference type="EMBL" id="PPEH01000002">
    <property type="protein sequence ID" value="PNW14388.1"/>
    <property type="molecule type" value="Genomic_DNA"/>
</dbReference>
<dbReference type="AlphaFoldDB" id="A0A3G6RNR7"/>
<organism evidence="2 3">
    <name type="scientific">Chryseobacterium lactis</name>
    <dbReference type="NCBI Taxonomy" id="1241981"/>
    <lineage>
        <taxon>Bacteria</taxon>
        <taxon>Pseudomonadati</taxon>
        <taxon>Bacteroidota</taxon>
        <taxon>Flavobacteriia</taxon>
        <taxon>Flavobacteriales</taxon>
        <taxon>Weeksellaceae</taxon>
        <taxon>Chryseobacterium group</taxon>
        <taxon>Chryseobacterium</taxon>
    </lineage>
</organism>
<gene>
    <name evidence="2" type="ORF">C1637_05340</name>
    <name evidence="1" type="ORF">EG342_21310</name>
</gene>
<evidence type="ECO:0000313" key="2">
    <source>
        <dbReference type="EMBL" id="PNW14388.1"/>
    </source>
</evidence>
<proteinExistence type="predicted"/>